<evidence type="ECO:0000313" key="1">
    <source>
        <dbReference type="EMBL" id="QCQ22169.1"/>
    </source>
</evidence>
<evidence type="ECO:0008006" key="3">
    <source>
        <dbReference type="Google" id="ProtNLM"/>
    </source>
</evidence>
<name>A0A4P8L2V2_9BACT</name>
<keyword evidence="2" id="KW-1185">Reference proteome</keyword>
<dbReference type="InterPro" id="IPR007485">
    <property type="entry name" value="LPS_assembly_LptE"/>
</dbReference>
<accession>A0A4P8L2V2</accession>
<dbReference type="OrthoDB" id="5511003at2"/>
<dbReference type="Proteomes" id="UP000298602">
    <property type="component" value="Chromosome"/>
</dbReference>
<dbReference type="Pfam" id="PF04390">
    <property type="entry name" value="LptE"/>
    <property type="match status" value="1"/>
</dbReference>
<gene>
    <name evidence="1" type="ORF">FDQ92_08355</name>
</gene>
<dbReference type="KEGG" id="dax:FDQ92_08355"/>
<sequence>MKVPLQRMVFAMVVLALWFAVVPSCGYYFAGEGPGPRPSLRKIAIPVFENATGEPGLESILASALRREFLLRSHMEVVPLEQAEAVFWGRVKSLGTSDVAHREAEETIETRIHLVLDIRCEDAKDGTILWEDRNMVYFEEYFHDPDAMASFENRRHALEIVARELAVRIHDRFLSRF</sequence>
<dbReference type="EMBL" id="CP040098">
    <property type="protein sequence ID" value="QCQ22169.1"/>
    <property type="molecule type" value="Genomic_DNA"/>
</dbReference>
<proteinExistence type="predicted"/>
<dbReference type="GO" id="GO:0019867">
    <property type="term" value="C:outer membrane"/>
    <property type="evidence" value="ECO:0007669"/>
    <property type="project" value="InterPro"/>
</dbReference>
<evidence type="ECO:0000313" key="2">
    <source>
        <dbReference type="Proteomes" id="UP000298602"/>
    </source>
</evidence>
<reference evidence="1 2" key="2">
    <citation type="submission" date="2019-05" db="EMBL/GenBank/DDBJ databases">
        <authorList>
            <person name="Suflita J.M."/>
            <person name="Marks C.R."/>
        </authorList>
    </citation>
    <scope>NUCLEOTIDE SEQUENCE [LARGE SCALE GENOMIC DNA]</scope>
    <source>
        <strain evidence="1 2">ALDC</strain>
    </source>
</reference>
<protein>
    <recommendedName>
        <fullName evidence="3">LptE family protein</fullName>
    </recommendedName>
</protein>
<dbReference type="GO" id="GO:0043165">
    <property type="term" value="P:Gram-negative-bacterium-type cell outer membrane assembly"/>
    <property type="evidence" value="ECO:0007669"/>
    <property type="project" value="InterPro"/>
</dbReference>
<dbReference type="RefSeq" id="WP_137424138.1">
    <property type="nucleotide sequence ID" value="NZ_CP040098.1"/>
</dbReference>
<reference evidence="1 2" key="1">
    <citation type="submission" date="2019-05" db="EMBL/GenBank/DDBJ databases">
        <title>The Complete Genome Sequence of the n-alkane-degrading Desulfoglaeba alkanexedens ALDC reveals multiple alkylsuccinate synthase gene clusters.</title>
        <authorList>
            <person name="Callaghan A.V."/>
            <person name="Davidova I.A."/>
            <person name="Duncan K.E."/>
            <person name="Morris B."/>
            <person name="McInerney M.J."/>
        </authorList>
    </citation>
    <scope>NUCLEOTIDE SEQUENCE [LARGE SCALE GENOMIC DNA]</scope>
    <source>
        <strain evidence="1 2">ALDC</strain>
    </source>
</reference>
<organism evidence="1 2">
    <name type="scientific">Desulfoglaeba alkanexedens ALDC</name>
    <dbReference type="NCBI Taxonomy" id="980445"/>
    <lineage>
        <taxon>Bacteria</taxon>
        <taxon>Pseudomonadati</taxon>
        <taxon>Thermodesulfobacteriota</taxon>
        <taxon>Syntrophobacteria</taxon>
        <taxon>Syntrophobacterales</taxon>
        <taxon>Syntrophobacteraceae</taxon>
        <taxon>Desulfoglaeba</taxon>
    </lineage>
</organism>
<dbReference type="AlphaFoldDB" id="A0A4P8L2V2"/>